<dbReference type="SUPFAM" id="SSF52266">
    <property type="entry name" value="SGNH hydrolase"/>
    <property type="match status" value="1"/>
</dbReference>
<evidence type="ECO:0000259" key="4">
    <source>
        <dbReference type="Pfam" id="PF13472"/>
    </source>
</evidence>
<dbReference type="Proteomes" id="UP000655868">
    <property type="component" value="Unassembled WGS sequence"/>
</dbReference>
<keyword evidence="3" id="KW-0472">Membrane</keyword>
<sequence length="309" mass="32153">MNGLSLRQRASGDHAVSPLAAGKVCTMMLAWRLRAIAVTASLLCATVFAGGVAAAAPGHNTIADGQYYVALGDSGAATTGVQSFDVEAPLRCAQSTANTPKLLARTLGVQLDDRTCSSAKIPDLYGSQGPGVAPQFDALGPNTKLVTLHIGANDARFSDFILSCVAENLVGRTCARGEEWSAAIQAIRPAYAAALEEIHRRSPDANVVVDGWPIYLRPQGCADALLTGPNAAYVQSKFDELNSVVSSVAAAHGAVYVETRTAGLGHDACAPRSERWIEPVLADQTLLPFHLTLRGMSGIAAELKAASGS</sequence>
<feature type="disulfide bond" evidence="2">
    <location>
        <begin position="164"/>
        <end position="174"/>
    </location>
</feature>
<feature type="transmembrane region" description="Helical" evidence="3">
    <location>
        <begin position="35"/>
        <end position="56"/>
    </location>
</feature>
<feature type="disulfide bond" evidence="2">
    <location>
        <begin position="221"/>
        <end position="269"/>
    </location>
</feature>
<feature type="active site" description="Nucleophile" evidence="1">
    <location>
        <position position="74"/>
    </location>
</feature>
<keyword evidence="2" id="KW-1015">Disulfide bond</keyword>
<reference evidence="5" key="1">
    <citation type="submission" date="2020-12" db="EMBL/GenBank/DDBJ databases">
        <title>Antrihabitans popcorni sp. nov. and Antrihabitans auranticaus sp. nov., isolated from a larva cave.</title>
        <authorList>
            <person name="Lee S.D."/>
            <person name="Kim I.S."/>
        </authorList>
    </citation>
    <scope>NUCLEOTIDE SEQUENCE</scope>
    <source>
        <strain evidence="5">YC3-6</strain>
    </source>
</reference>
<dbReference type="GO" id="GO:0019433">
    <property type="term" value="P:triglyceride catabolic process"/>
    <property type="evidence" value="ECO:0007669"/>
    <property type="project" value="TreeGrafter"/>
</dbReference>
<dbReference type="PANTHER" id="PTHR37981">
    <property type="entry name" value="LIPASE 2"/>
    <property type="match status" value="1"/>
</dbReference>
<feature type="domain" description="SGNH hydrolase-type esterase" evidence="4">
    <location>
        <begin position="70"/>
        <end position="296"/>
    </location>
</feature>
<keyword evidence="3" id="KW-1133">Transmembrane helix</keyword>
<dbReference type="InterPro" id="IPR036514">
    <property type="entry name" value="SGNH_hydro_sf"/>
</dbReference>
<dbReference type="RefSeq" id="WP_199704723.1">
    <property type="nucleotide sequence ID" value="NZ_JAEMNV010000004.1"/>
</dbReference>
<evidence type="ECO:0000256" key="3">
    <source>
        <dbReference type="SAM" id="Phobius"/>
    </source>
</evidence>
<proteinExistence type="predicted"/>
<dbReference type="Gene3D" id="3.40.50.1110">
    <property type="entry name" value="SGNH hydrolase"/>
    <property type="match status" value="1"/>
</dbReference>
<feature type="disulfide bond" evidence="2">
    <location>
        <begin position="92"/>
        <end position="116"/>
    </location>
</feature>
<dbReference type="InterPro" id="IPR013830">
    <property type="entry name" value="SGNH_hydro"/>
</dbReference>
<name>A0A934NR84_9NOCA</name>
<evidence type="ECO:0000256" key="1">
    <source>
        <dbReference type="PIRSR" id="PIRSR637460-1"/>
    </source>
</evidence>
<evidence type="ECO:0000313" key="5">
    <source>
        <dbReference type="EMBL" id="MBJ8339951.1"/>
    </source>
</evidence>
<dbReference type="EMBL" id="JAEMNV010000004">
    <property type="protein sequence ID" value="MBJ8339951.1"/>
    <property type="molecule type" value="Genomic_DNA"/>
</dbReference>
<keyword evidence="6" id="KW-1185">Reference proteome</keyword>
<protein>
    <submittedName>
        <fullName evidence="5">SGNH/GDSL hydrolase family protein</fullName>
    </submittedName>
</protein>
<feature type="active site" evidence="1">
    <location>
        <position position="290"/>
    </location>
</feature>
<dbReference type="AlphaFoldDB" id="A0A934NR84"/>
<dbReference type="Pfam" id="PF13472">
    <property type="entry name" value="Lipase_GDSL_2"/>
    <property type="match status" value="1"/>
</dbReference>
<dbReference type="CDD" id="cd01823">
    <property type="entry name" value="SEST_like"/>
    <property type="match status" value="1"/>
</dbReference>
<accession>A0A934NR84</accession>
<comment type="caution">
    <text evidence="5">The sequence shown here is derived from an EMBL/GenBank/DDBJ whole genome shotgun (WGS) entry which is preliminary data.</text>
</comment>
<evidence type="ECO:0000313" key="6">
    <source>
        <dbReference type="Proteomes" id="UP000655868"/>
    </source>
</evidence>
<organism evidence="5 6">
    <name type="scientific">Antrihabitans stalagmiti</name>
    <dbReference type="NCBI Taxonomy" id="2799499"/>
    <lineage>
        <taxon>Bacteria</taxon>
        <taxon>Bacillati</taxon>
        <taxon>Actinomycetota</taxon>
        <taxon>Actinomycetes</taxon>
        <taxon>Mycobacteriales</taxon>
        <taxon>Nocardiaceae</taxon>
        <taxon>Antrihabitans</taxon>
    </lineage>
</organism>
<dbReference type="GO" id="GO:0004806">
    <property type="term" value="F:triacylglycerol lipase activity"/>
    <property type="evidence" value="ECO:0007669"/>
    <property type="project" value="TreeGrafter"/>
</dbReference>
<dbReference type="PANTHER" id="PTHR37981:SF1">
    <property type="entry name" value="SGNH HYDROLASE-TYPE ESTERASE DOMAIN-CONTAINING PROTEIN"/>
    <property type="match status" value="1"/>
</dbReference>
<keyword evidence="3" id="KW-0812">Transmembrane</keyword>
<gene>
    <name evidence="5" type="ORF">JGU71_13725</name>
</gene>
<evidence type="ECO:0000256" key="2">
    <source>
        <dbReference type="PIRSR" id="PIRSR637460-2"/>
    </source>
</evidence>
<keyword evidence="5" id="KW-0378">Hydrolase</keyword>
<dbReference type="InterPro" id="IPR037460">
    <property type="entry name" value="SEST-like"/>
</dbReference>